<comment type="caution">
    <text evidence="3">The sequence shown here is derived from an EMBL/GenBank/DDBJ whole genome shotgun (WGS) entry which is preliminary data.</text>
</comment>
<dbReference type="RefSeq" id="WP_380912088.1">
    <property type="nucleotide sequence ID" value="NZ_JBHTLS010000129.1"/>
</dbReference>
<protein>
    <submittedName>
        <fullName evidence="3">Amidohydrolase family protein</fullName>
    </submittedName>
</protein>
<dbReference type="InterPro" id="IPR052350">
    <property type="entry name" value="Metallo-dep_Lactonases"/>
</dbReference>
<evidence type="ECO:0000313" key="3">
    <source>
        <dbReference type="EMBL" id="MFD1105904.1"/>
    </source>
</evidence>
<organism evidence="3 4">
    <name type="scientific">Sphingobium olei</name>
    <dbReference type="NCBI Taxonomy" id="420955"/>
    <lineage>
        <taxon>Bacteria</taxon>
        <taxon>Pseudomonadati</taxon>
        <taxon>Pseudomonadota</taxon>
        <taxon>Alphaproteobacteria</taxon>
        <taxon>Sphingomonadales</taxon>
        <taxon>Sphingomonadaceae</taxon>
        <taxon>Sphingobium</taxon>
    </lineage>
</organism>
<evidence type="ECO:0000313" key="4">
    <source>
        <dbReference type="Proteomes" id="UP001597203"/>
    </source>
</evidence>
<name>A0ABW3P375_9SPHN</name>
<evidence type="ECO:0000256" key="1">
    <source>
        <dbReference type="ARBA" id="ARBA00038310"/>
    </source>
</evidence>
<dbReference type="PANTHER" id="PTHR43569:SF2">
    <property type="entry name" value="AMIDOHYDROLASE-RELATED DOMAIN-CONTAINING PROTEIN"/>
    <property type="match status" value="1"/>
</dbReference>
<dbReference type="Proteomes" id="UP001597203">
    <property type="component" value="Unassembled WGS sequence"/>
</dbReference>
<dbReference type="InterPro" id="IPR006680">
    <property type="entry name" value="Amidohydro-rel"/>
</dbReference>
<dbReference type="Pfam" id="PF04909">
    <property type="entry name" value="Amidohydro_2"/>
    <property type="match status" value="1"/>
</dbReference>
<reference evidence="4" key="1">
    <citation type="journal article" date="2019" name="Int. J. Syst. Evol. Microbiol.">
        <title>The Global Catalogue of Microorganisms (GCM) 10K type strain sequencing project: providing services to taxonomists for standard genome sequencing and annotation.</title>
        <authorList>
            <consortium name="The Broad Institute Genomics Platform"/>
            <consortium name="The Broad Institute Genome Sequencing Center for Infectious Disease"/>
            <person name="Wu L."/>
            <person name="Ma J."/>
        </authorList>
    </citation>
    <scope>NUCLEOTIDE SEQUENCE [LARGE SCALE GENOMIC DNA]</scope>
    <source>
        <strain evidence="4">CCUG 54329</strain>
    </source>
</reference>
<accession>A0ABW3P375</accession>
<dbReference type="SUPFAM" id="SSF51556">
    <property type="entry name" value="Metallo-dependent hydrolases"/>
    <property type="match status" value="1"/>
</dbReference>
<comment type="similarity">
    <text evidence="1">Belongs to the metallo-dependent hydrolases superfamily.</text>
</comment>
<keyword evidence="4" id="KW-1185">Reference proteome</keyword>
<evidence type="ECO:0000259" key="2">
    <source>
        <dbReference type="Pfam" id="PF04909"/>
    </source>
</evidence>
<dbReference type="EMBL" id="JBHTLS010000129">
    <property type="protein sequence ID" value="MFD1105904.1"/>
    <property type="molecule type" value="Genomic_DNA"/>
</dbReference>
<proteinExistence type="inferred from homology"/>
<dbReference type="PANTHER" id="PTHR43569">
    <property type="entry name" value="AMIDOHYDROLASE"/>
    <property type="match status" value="1"/>
</dbReference>
<sequence>MRMDAHHHLWRYNPAAFGWIDPASTIARDFATDDLALNLEAAGFDGAIAVQARQCAEEADFLLDAARRFGRIVGVVGWIDLRAPDIEALLDARADPLIVGYRHVVQDEADPDFLLGDAFIQGVRAVVQRSLTYDLLVNHAQLATVPAFLERVGPGRFVLDHAAKPDIAHGSWQPWADDLTAVARLPNVWCKVSGLVTEADHRHWRAEDMERYLDHIFAAFGPDRLIWGSDWPVCLLAAPYGAVHDLIADYVARHCPDAEAAIFGGNAARAYALKARQP</sequence>
<dbReference type="InterPro" id="IPR032466">
    <property type="entry name" value="Metal_Hydrolase"/>
</dbReference>
<feature type="domain" description="Amidohydrolase-related" evidence="2">
    <location>
        <begin position="4"/>
        <end position="272"/>
    </location>
</feature>
<dbReference type="Gene3D" id="3.20.20.140">
    <property type="entry name" value="Metal-dependent hydrolases"/>
    <property type="match status" value="1"/>
</dbReference>
<gene>
    <name evidence="3" type="ORF">ACFQ24_13650</name>
</gene>